<dbReference type="NCBIfam" id="NF006743">
    <property type="entry name" value="PRK09270.1-2"/>
    <property type="match status" value="1"/>
</dbReference>
<dbReference type="Pfam" id="PF00485">
    <property type="entry name" value="PRK"/>
    <property type="match status" value="1"/>
</dbReference>
<dbReference type="InterPro" id="IPR006083">
    <property type="entry name" value="PRK/URK"/>
</dbReference>
<dbReference type="EMBL" id="JABAYA010000231">
    <property type="protein sequence ID" value="KAF7721840.1"/>
    <property type="molecule type" value="Genomic_DNA"/>
</dbReference>
<dbReference type="InterPro" id="IPR027417">
    <property type="entry name" value="P-loop_NTPase"/>
</dbReference>
<dbReference type="SUPFAM" id="SSF52540">
    <property type="entry name" value="P-loop containing nucleoside triphosphate hydrolases"/>
    <property type="match status" value="1"/>
</dbReference>
<keyword evidence="3" id="KW-1185">Reference proteome</keyword>
<gene>
    <name evidence="2" type="ORF">EC973_004076</name>
</gene>
<dbReference type="PANTHER" id="PTHR10285">
    <property type="entry name" value="URIDINE KINASE"/>
    <property type="match status" value="1"/>
</dbReference>
<dbReference type="OrthoDB" id="6362633at2759"/>
<dbReference type="AlphaFoldDB" id="A0A8H7BQK0"/>
<name>A0A8H7BQK0_9FUNG</name>
<feature type="domain" description="Phosphoribulokinase/uridine kinase" evidence="1">
    <location>
        <begin position="26"/>
        <end position="204"/>
    </location>
</feature>
<evidence type="ECO:0000259" key="1">
    <source>
        <dbReference type="Pfam" id="PF00485"/>
    </source>
</evidence>
<protein>
    <recommendedName>
        <fullName evidence="1">Phosphoribulokinase/uridine kinase domain-containing protein</fullName>
    </recommendedName>
</protein>
<organism evidence="2 3">
    <name type="scientific">Apophysomyces ossiformis</name>
    <dbReference type="NCBI Taxonomy" id="679940"/>
    <lineage>
        <taxon>Eukaryota</taxon>
        <taxon>Fungi</taxon>
        <taxon>Fungi incertae sedis</taxon>
        <taxon>Mucoromycota</taxon>
        <taxon>Mucoromycotina</taxon>
        <taxon>Mucoromycetes</taxon>
        <taxon>Mucorales</taxon>
        <taxon>Mucorineae</taxon>
        <taxon>Mucoraceae</taxon>
        <taxon>Apophysomyces</taxon>
    </lineage>
</organism>
<evidence type="ECO:0000313" key="2">
    <source>
        <dbReference type="EMBL" id="KAF7721840.1"/>
    </source>
</evidence>
<dbReference type="Gene3D" id="3.40.50.300">
    <property type="entry name" value="P-loop containing nucleotide triphosphate hydrolases"/>
    <property type="match status" value="2"/>
</dbReference>
<proteinExistence type="predicted"/>
<sequence length="212" mass="23552">MGYPIPKEALERAQALLARKEGRLLLGIAGEPGAGKSTLALALCEALGTKAIVVPMDGFHLANVELARLGRSARKGAPDTFDVHGYIALLERIRRTASHQTIYAPAFHREIEESISGEIVVPPEVKLVITEGNYLLLEEEPWIGVRGLLDEAWFVDVDPIQRHQQLLARHMQFGRSREEALHWIDSSDEPNARRIKATAPRADYCISWNTSS</sequence>
<dbReference type="Proteomes" id="UP000605846">
    <property type="component" value="Unassembled WGS sequence"/>
</dbReference>
<dbReference type="GO" id="GO:0016301">
    <property type="term" value="F:kinase activity"/>
    <property type="evidence" value="ECO:0007669"/>
    <property type="project" value="InterPro"/>
</dbReference>
<reference evidence="2" key="1">
    <citation type="submission" date="2020-01" db="EMBL/GenBank/DDBJ databases">
        <title>Genome Sequencing of Three Apophysomyces-Like Fungal Strains Confirms a Novel Fungal Genus in the Mucoromycota with divergent Burkholderia-like Endosymbiotic Bacteria.</title>
        <authorList>
            <person name="Stajich J.E."/>
            <person name="Macias A.M."/>
            <person name="Carter-House D."/>
            <person name="Lovett B."/>
            <person name="Kasson L.R."/>
            <person name="Berry K."/>
            <person name="Grigoriev I."/>
            <person name="Chang Y."/>
            <person name="Spatafora J."/>
            <person name="Kasson M.T."/>
        </authorList>
    </citation>
    <scope>NUCLEOTIDE SEQUENCE</scope>
    <source>
        <strain evidence="2">NRRL A-21654</strain>
    </source>
</reference>
<accession>A0A8H7BQK0</accession>
<comment type="caution">
    <text evidence="2">The sequence shown here is derived from an EMBL/GenBank/DDBJ whole genome shotgun (WGS) entry which is preliminary data.</text>
</comment>
<evidence type="ECO:0000313" key="3">
    <source>
        <dbReference type="Proteomes" id="UP000605846"/>
    </source>
</evidence>
<dbReference type="GO" id="GO:0005524">
    <property type="term" value="F:ATP binding"/>
    <property type="evidence" value="ECO:0007669"/>
    <property type="project" value="InterPro"/>
</dbReference>